<dbReference type="Proteomes" id="UP000546213">
    <property type="component" value="Unassembled WGS sequence"/>
</dbReference>
<gene>
    <name evidence="1" type="ORF">FPCIR_1481</name>
</gene>
<accession>A0A8H5PUD2</accession>
<name>A0A8H5PUD2_9HYPO</name>
<evidence type="ECO:0000313" key="2">
    <source>
        <dbReference type="Proteomes" id="UP000546213"/>
    </source>
</evidence>
<dbReference type="EMBL" id="JAAOAS010000030">
    <property type="protein sequence ID" value="KAF5603285.1"/>
    <property type="molecule type" value="Genomic_DNA"/>
</dbReference>
<dbReference type="OrthoDB" id="5062850at2759"/>
<dbReference type="AlphaFoldDB" id="A0A8H5PUD2"/>
<keyword evidence="2" id="KW-1185">Reference proteome</keyword>
<evidence type="ECO:0000313" key="1">
    <source>
        <dbReference type="EMBL" id="KAF5603285.1"/>
    </source>
</evidence>
<organism evidence="1 2">
    <name type="scientific">Fusarium pseudocircinatum</name>
    <dbReference type="NCBI Taxonomy" id="56676"/>
    <lineage>
        <taxon>Eukaryota</taxon>
        <taxon>Fungi</taxon>
        <taxon>Dikarya</taxon>
        <taxon>Ascomycota</taxon>
        <taxon>Pezizomycotina</taxon>
        <taxon>Sordariomycetes</taxon>
        <taxon>Hypocreomycetidae</taxon>
        <taxon>Hypocreales</taxon>
        <taxon>Nectriaceae</taxon>
        <taxon>Fusarium</taxon>
        <taxon>Fusarium fujikuroi species complex</taxon>
    </lineage>
</organism>
<proteinExistence type="predicted"/>
<comment type="caution">
    <text evidence="1">The sequence shown here is derived from an EMBL/GenBank/DDBJ whole genome shotgun (WGS) entry which is preliminary data.</text>
</comment>
<protein>
    <submittedName>
        <fullName evidence="1">Uncharacterized protein</fullName>
    </submittedName>
</protein>
<sequence>MGRRLGDGQGWARLNSWRTSIRHEKQYRPLHRFSAVSAAIGFIDALSLDKRSSLRNINIHEDRISGYPDGQAIGLIPFCRENKRLRIRHKLSMVRNLFERVYLSQGSAFGDIQELESQRDRGARWTNKSFLAHIAEGLYTIVANCLAEAMFLPDAGMPDGSYTLLLDAEDATDMCSAIFNKMYSTKRLRGWYLPVL</sequence>
<reference evidence="1 2" key="1">
    <citation type="submission" date="2020-05" db="EMBL/GenBank/DDBJ databases">
        <title>Identification and distribution of gene clusters putatively required for synthesis of sphingolipid metabolism inhibitors in phylogenetically diverse species of the filamentous fungus Fusarium.</title>
        <authorList>
            <person name="Kim H.-S."/>
            <person name="Busman M."/>
            <person name="Brown D.W."/>
            <person name="Divon H."/>
            <person name="Uhlig S."/>
            <person name="Proctor R.H."/>
        </authorList>
    </citation>
    <scope>NUCLEOTIDE SEQUENCE [LARGE SCALE GENOMIC DNA]</scope>
    <source>
        <strain evidence="1 2">NRRL 36939</strain>
    </source>
</reference>